<gene>
    <name evidence="2" type="ORF">SAMN04487834_100113</name>
</gene>
<keyword evidence="1" id="KW-0472">Membrane</keyword>
<evidence type="ECO:0000313" key="2">
    <source>
        <dbReference type="EMBL" id="SEI37151.1"/>
    </source>
</evidence>
<dbReference type="Proteomes" id="UP000183028">
    <property type="component" value="Unassembled WGS sequence"/>
</dbReference>
<keyword evidence="3" id="KW-1185">Reference proteome</keyword>
<dbReference type="AlphaFoldDB" id="A0A1H6PZU5"/>
<evidence type="ECO:0008006" key="4">
    <source>
        <dbReference type="Google" id="ProtNLM"/>
    </source>
</evidence>
<dbReference type="EMBL" id="FNYK01000001">
    <property type="protein sequence ID" value="SEI37151.1"/>
    <property type="molecule type" value="Genomic_DNA"/>
</dbReference>
<dbReference type="GeneID" id="54121454"/>
<dbReference type="RefSeq" id="WP_167666435.1">
    <property type="nucleotide sequence ID" value="NZ_CACVPP010000004.1"/>
</dbReference>
<accession>A0A1H6PZU5</accession>
<protein>
    <recommendedName>
        <fullName evidence="4">Class IIb bacteriocin, lactobin A/cerein 7B family</fullName>
    </recommendedName>
</protein>
<keyword evidence="1" id="KW-1133">Transmembrane helix</keyword>
<reference evidence="3" key="1">
    <citation type="submission" date="2016-10" db="EMBL/GenBank/DDBJ databases">
        <authorList>
            <person name="Varghese N."/>
        </authorList>
    </citation>
    <scope>NUCLEOTIDE SEQUENCE [LARGE SCALE GENOMIC DNA]</scope>
    <source>
        <strain evidence="3">DSM 20406</strain>
    </source>
</reference>
<feature type="transmembrane region" description="Helical" evidence="1">
    <location>
        <begin position="12"/>
        <end position="34"/>
    </location>
</feature>
<proteinExistence type="predicted"/>
<evidence type="ECO:0000256" key="1">
    <source>
        <dbReference type="SAM" id="Phobius"/>
    </source>
</evidence>
<dbReference type="STRING" id="322505.SAMN04487836_10149"/>
<organism evidence="2 3">
    <name type="scientific">Sharpea azabuensis</name>
    <dbReference type="NCBI Taxonomy" id="322505"/>
    <lineage>
        <taxon>Bacteria</taxon>
        <taxon>Bacillati</taxon>
        <taxon>Bacillota</taxon>
        <taxon>Erysipelotrichia</taxon>
        <taxon>Erysipelotrichales</taxon>
        <taxon>Coprobacillaceae</taxon>
        <taxon>Sharpea</taxon>
    </lineage>
</organism>
<evidence type="ECO:0000313" key="3">
    <source>
        <dbReference type="Proteomes" id="UP000183028"/>
    </source>
</evidence>
<name>A0A1H6PZU5_9FIRM</name>
<keyword evidence="1" id="KW-0812">Transmembrane</keyword>
<sequence>MYELTEMEMQSINGGSALVYLVYVILGVGVYKLIRSKRGRIGLPRLIQIEWS</sequence>